<feature type="region of interest" description="Disordered" evidence="1">
    <location>
        <begin position="1"/>
        <end position="54"/>
    </location>
</feature>
<feature type="non-terminal residue" evidence="2">
    <location>
        <position position="54"/>
    </location>
</feature>
<dbReference type="EMBL" id="KK113140">
    <property type="protein sequence ID" value="KFM59445.1"/>
    <property type="molecule type" value="Genomic_DNA"/>
</dbReference>
<protein>
    <submittedName>
        <fullName evidence="2">Uncharacterized protein</fullName>
    </submittedName>
</protein>
<keyword evidence="3" id="KW-1185">Reference proteome</keyword>
<evidence type="ECO:0000313" key="2">
    <source>
        <dbReference type="EMBL" id="KFM59445.1"/>
    </source>
</evidence>
<accession>A0A087T2V6</accession>
<dbReference type="Proteomes" id="UP000054359">
    <property type="component" value="Unassembled WGS sequence"/>
</dbReference>
<gene>
    <name evidence="2" type="ORF">X975_16848</name>
</gene>
<evidence type="ECO:0000256" key="1">
    <source>
        <dbReference type="SAM" id="MobiDB-lite"/>
    </source>
</evidence>
<organism evidence="2 3">
    <name type="scientific">Stegodyphus mimosarum</name>
    <name type="common">African social velvet spider</name>
    <dbReference type="NCBI Taxonomy" id="407821"/>
    <lineage>
        <taxon>Eukaryota</taxon>
        <taxon>Metazoa</taxon>
        <taxon>Ecdysozoa</taxon>
        <taxon>Arthropoda</taxon>
        <taxon>Chelicerata</taxon>
        <taxon>Arachnida</taxon>
        <taxon>Araneae</taxon>
        <taxon>Araneomorphae</taxon>
        <taxon>Entelegynae</taxon>
        <taxon>Eresoidea</taxon>
        <taxon>Eresidae</taxon>
        <taxon>Stegodyphus</taxon>
    </lineage>
</organism>
<reference evidence="2 3" key="1">
    <citation type="submission" date="2013-11" db="EMBL/GenBank/DDBJ databases">
        <title>Genome sequencing of Stegodyphus mimosarum.</title>
        <authorList>
            <person name="Bechsgaard J."/>
        </authorList>
    </citation>
    <scope>NUCLEOTIDE SEQUENCE [LARGE SCALE GENOMIC DNA]</scope>
</reference>
<dbReference type="AlphaFoldDB" id="A0A087T2V6"/>
<proteinExistence type="predicted"/>
<feature type="compositionally biased region" description="Basic and acidic residues" evidence="1">
    <location>
        <begin position="41"/>
        <end position="54"/>
    </location>
</feature>
<evidence type="ECO:0000313" key="3">
    <source>
        <dbReference type="Proteomes" id="UP000054359"/>
    </source>
</evidence>
<feature type="compositionally biased region" description="Polar residues" evidence="1">
    <location>
        <begin position="13"/>
        <end position="23"/>
    </location>
</feature>
<name>A0A087T2V6_STEMI</name>
<sequence length="54" mass="6132">MENKKQFRKSPATPASNVLTFDNTPKRGWASQNSASPLITIEEKEQEKRKTQSP</sequence>